<evidence type="ECO:0000313" key="2">
    <source>
        <dbReference type="EMBL" id="ULU04158.1"/>
    </source>
</evidence>
<reference evidence="3 5" key="1">
    <citation type="submission" date="2022-04" db="EMBL/GenBank/DDBJ databases">
        <title>Chromosome-level reference genomes for two strains of Caenorhabditis briggsae: an improved platform for comparative genomics.</title>
        <authorList>
            <person name="Stevens L."/>
            <person name="Andersen E."/>
        </authorList>
    </citation>
    <scope>NUCLEOTIDE SEQUENCE [LARGE SCALE GENOMIC DNA]</scope>
    <source>
        <strain evidence="3">VX34</strain>
        <tissue evidence="3">Whole-organism</tissue>
    </source>
</reference>
<name>A0AAE9DGY5_CAEBR</name>
<keyword evidence="5" id="KW-1185">Reference proteome</keyword>
<dbReference type="EMBL" id="CP092621">
    <property type="protein sequence ID" value="UMM16160.1"/>
    <property type="molecule type" value="Genomic_DNA"/>
</dbReference>
<protein>
    <submittedName>
        <fullName evidence="2">Uncharacterized protein</fullName>
    </submittedName>
</protein>
<reference evidence="2 4" key="2">
    <citation type="submission" date="2022-05" db="EMBL/GenBank/DDBJ databases">
        <title>Chromosome-level reference genomes for two strains of Caenorhabditis briggsae: an improved platform for comparative genomics.</title>
        <authorList>
            <person name="Stevens L."/>
            <person name="Andersen E.C."/>
        </authorList>
    </citation>
    <scope>NUCLEOTIDE SEQUENCE [LARGE SCALE GENOMIC DNA]</scope>
    <source>
        <strain evidence="2">QX1410_ONT</strain>
        <tissue evidence="2">Whole-organism</tissue>
    </source>
</reference>
<dbReference type="PRINTS" id="PR00929">
    <property type="entry name" value="ATHOOK"/>
</dbReference>
<proteinExistence type="predicted"/>
<feature type="compositionally biased region" description="Basic and acidic residues" evidence="1">
    <location>
        <begin position="92"/>
        <end position="117"/>
    </location>
</feature>
<gene>
    <name evidence="2" type="ORF">L3Y34_017149</name>
    <name evidence="3" type="ORF">L5515_013290</name>
</gene>
<dbReference type="Proteomes" id="UP000829354">
    <property type="component" value="Chromosome II"/>
</dbReference>
<feature type="compositionally biased region" description="Basic residues" evidence="1">
    <location>
        <begin position="145"/>
        <end position="154"/>
    </location>
</feature>
<dbReference type="EMBL" id="CP090892">
    <property type="protein sequence ID" value="ULU04158.1"/>
    <property type="molecule type" value="Genomic_DNA"/>
</dbReference>
<organism evidence="2 4">
    <name type="scientific">Caenorhabditis briggsae</name>
    <dbReference type="NCBI Taxonomy" id="6238"/>
    <lineage>
        <taxon>Eukaryota</taxon>
        <taxon>Metazoa</taxon>
        <taxon>Ecdysozoa</taxon>
        <taxon>Nematoda</taxon>
        <taxon>Chromadorea</taxon>
        <taxon>Rhabditida</taxon>
        <taxon>Rhabditina</taxon>
        <taxon>Rhabditomorpha</taxon>
        <taxon>Rhabditoidea</taxon>
        <taxon>Rhabditidae</taxon>
        <taxon>Peloderinae</taxon>
        <taxon>Caenorhabditis</taxon>
    </lineage>
</organism>
<feature type="region of interest" description="Disordered" evidence="1">
    <location>
        <begin position="1"/>
        <end position="154"/>
    </location>
</feature>
<feature type="compositionally biased region" description="Acidic residues" evidence="1">
    <location>
        <begin position="15"/>
        <end position="27"/>
    </location>
</feature>
<evidence type="ECO:0000313" key="4">
    <source>
        <dbReference type="Proteomes" id="UP000827892"/>
    </source>
</evidence>
<sequence length="154" mass="15770">MSGETGSNEALAPPEEIEAQEHDEPDNGVDATAEVADSDEGSDAGGAAAASSAPVARGRGRPPKGGDKKTAIPKVGGTGKRGRPAKGTTAAKPKEPKVAREPERKSERARKTTHYNDSDDSGDEAPVKAKKSSAAKSTASDGAKKRGRPKKNVD</sequence>
<dbReference type="GO" id="GO:0003677">
    <property type="term" value="F:DNA binding"/>
    <property type="evidence" value="ECO:0007669"/>
    <property type="project" value="InterPro"/>
</dbReference>
<dbReference type="Proteomes" id="UP000827892">
    <property type="component" value="Chromosome II"/>
</dbReference>
<evidence type="ECO:0000313" key="5">
    <source>
        <dbReference type="Proteomes" id="UP000829354"/>
    </source>
</evidence>
<dbReference type="AlphaFoldDB" id="A0AAE9DGY5"/>
<dbReference type="Pfam" id="PF02178">
    <property type="entry name" value="AT_hook"/>
    <property type="match status" value="3"/>
</dbReference>
<dbReference type="InterPro" id="IPR017956">
    <property type="entry name" value="AT_hook_DNA-bd_motif"/>
</dbReference>
<accession>A0AAE9DGY5</accession>
<dbReference type="OMA" id="KTTHYND"/>
<evidence type="ECO:0000313" key="3">
    <source>
        <dbReference type="EMBL" id="UMM16160.1"/>
    </source>
</evidence>
<evidence type="ECO:0000256" key="1">
    <source>
        <dbReference type="SAM" id="MobiDB-lite"/>
    </source>
</evidence>